<dbReference type="EMBL" id="CAADFQ010000028">
    <property type="protein sequence ID" value="VFK31910.1"/>
    <property type="molecule type" value="Genomic_DNA"/>
</dbReference>
<evidence type="ECO:0000256" key="1">
    <source>
        <dbReference type="SAM" id="MobiDB-lite"/>
    </source>
</evidence>
<dbReference type="EMBL" id="CAADGH010000045">
    <property type="protein sequence ID" value="VFK76170.1"/>
    <property type="molecule type" value="Genomic_DNA"/>
</dbReference>
<dbReference type="AlphaFoldDB" id="A0A450XRJ8"/>
<organism evidence="5">
    <name type="scientific">Candidatus Kentrum sp. MB</name>
    <dbReference type="NCBI Taxonomy" id="2138164"/>
    <lineage>
        <taxon>Bacteria</taxon>
        <taxon>Pseudomonadati</taxon>
        <taxon>Pseudomonadota</taxon>
        <taxon>Gammaproteobacteria</taxon>
        <taxon>Candidatus Kentrum</taxon>
    </lineage>
</organism>
<evidence type="ECO:0000313" key="6">
    <source>
        <dbReference type="EMBL" id="VFK76170.1"/>
    </source>
</evidence>
<dbReference type="InterPro" id="IPR013229">
    <property type="entry name" value="PEGA"/>
</dbReference>
<proteinExistence type="predicted"/>
<evidence type="ECO:0000313" key="5">
    <source>
        <dbReference type="EMBL" id="VFK31910.1"/>
    </source>
</evidence>
<evidence type="ECO:0000259" key="4">
    <source>
        <dbReference type="Pfam" id="PF08308"/>
    </source>
</evidence>
<gene>
    <name evidence="6" type="ORF">BECKMB1821H_GA0114242_10452</name>
    <name evidence="5" type="ORF">BECKMB1821I_GA0114274_102810</name>
</gene>
<sequence>MTLSNQPQSLDQLLKKTKPASEESAKPATNGRAEPAPDSIASSVTSPVTDGAMDRPLGQSLDQARKKTRRYYLLGLATIVCVLLVVFGIFTISNGTRIQVLPEEAAHVATMEVAGGVAFSVGDTVYSLAKAPMIAVSADGFKTRTERIPAGNLGGVFPIELFPLPGYLTIETSPPGEKTAWLINSRHVATATRLEQELEPGAYEITIDDPYSLKKELQIDIEREERKHLKVTLEPISGALEIASQPGATVEIDGDHAGSTPLRVTKKGGRYAVRLSAPNYEDILDHVEIERRTPVAHRDYRLESKKGRIVVELEPAGGSLLVNGVKADLSQPLRVDALRDHRLIYTKPGYLSQTQTIRLSHDEERRLSFRLKPNIGLVKITSSPAAEVQINGKKRGVTPMRIRLPAVSHRITLVKPGYQSVTRTVRPQAGATQKVSVTLLSLRALRLRNAPREYTNPFGIRLKLFRPGNDKLTMGAARHEKGQRANEFLRTVRLKRPFYAGLYEITNAQFRKSPGANPPSSSGGANQPVTSLSWNQAAAFCNRLSQAEKLSPFYRTRDGKIIGFDPEANGYRLLTEAEWEWLARKAGRHQQTIFSWGNRMIIPPRAANVADESAKGKVTFYVPNYTDGYPGIAPVGSFRREKSGLYDLAGNVSEWVHDFYLVTPPDSGSIEIDPLGPRRGQGHLLKGANWRSGAITELRPAFRQGLLAGRDDLGFRIGRYL</sequence>
<name>A0A450XRJ8_9GAMM</name>
<evidence type="ECO:0000256" key="2">
    <source>
        <dbReference type="SAM" id="Phobius"/>
    </source>
</evidence>
<accession>A0A450XRJ8</accession>
<feature type="domain" description="PEGA" evidence="4">
    <location>
        <begin position="240"/>
        <end position="303"/>
    </location>
</feature>
<feature type="transmembrane region" description="Helical" evidence="2">
    <location>
        <begin position="71"/>
        <end position="92"/>
    </location>
</feature>
<keyword evidence="2" id="KW-0812">Transmembrane</keyword>
<keyword evidence="2" id="KW-1133">Transmembrane helix</keyword>
<reference evidence="5" key="1">
    <citation type="submission" date="2019-02" db="EMBL/GenBank/DDBJ databases">
        <authorList>
            <person name="Gruber-Vodicka R. H."/>
            <person name="Seah K. B. B."/>
        </authorList>
    </citation>
    <scope>NUCLEOTIDE SEQUENCE</scope>
    <source>
        <strain evidence="6">BECK_BZ198</strain>
        <strain evidence="5">BECK_BZ199</strain>
    </source>
</reference>
<dbReference type="InterPro" id="IPR051043">
    <property type="entry name" value="Sulfatase_Mod_Factor_Kinase"/>
</dbReference>
<feature type="region of interest" description="Disordered" evidence="1">
    <location>
        <begin position="1"/>
        <end position="60"/>
    </location>
</feature>
<feature type="domain" description="PEGA" evidence="4">
    <location>
        <begin position="377"/>
        <end position="439"/>
    </location>
</feature>
<evidence type="ECO:0000259" key="3">
    <source>
        <dbReference type="Pfam" id="PF03781"/>
    </source>
</evidence>
<keyword evidence="2" id="KW-0472">Membrane</keyword>
<dbReference type="GO" id="GO:0120147">
    <property type="term" value="F:formylglycine-generating oxidase activity"/>
    <property type="evidence" value="ECO:0007669"/>
    <property type="project" value="TreeGrafter"/>
</dbReference>
<dbReference type="Pfam" id="PF08308">
    <property type="entry name" value="PEGA"/>
    <property type="match status" value="2"/>
</dbReference>
<dbReference type="PANTHER" id="PTHR23150:SF19">
    <property type="entry name" value="FORMYLGLYCINE-GENERATING ENZYME"/>
    <property type="match status" value="1"/>
</dbReference>
<dbReference type="InterPro" id="IPR005532">
    <property type="entry name" value="SUMF_dom"/>
</dbReference>
<protein>
    <submittedName>
        <fullName evidence="5">Formylglycine-generating enzyme, required for sulfatase activity, contains SUMF1/FGE domain</fullName>
    </submittedName>
</protein>
<feature type="domain" description="Sulfatase-modifying factor enzyme-like" evidence="3">
    <location>
        <begin position="472"/>
        <end position="717"/>
    </location>
</feature>
<dbReference type="InterPro" id="IPR016187">
    <property type="entry name" value="CTDL_fold"/>
</dbReference>
<dbReference type="Gene3D" id="3.90.1580.10">
    <property type="entry name" value="paralog of FGE (formylglycine-generating enzyme)"/>
    <property type="match status" value="1"/>
</dbReference>
<dbReference type="Pfam" id="PF03781">
    <property type="entry name" value="FGE-sulfatase"/>
    <property type="match status" value="1"/>
</dbReference>
<feature type="compositionally biased region" description="Polar residues" evidence="1">
    <location>
        <begin position="1"/>
        <end position="11"/>
    </location>
</feature>
<dbReference type="PANTHER" id="PTHR23150">
    <property type="entry name" value="SULFATASE MODIFYING FACTOR 1, 2"/>
    <property type="match status" value="1"/>
</dbReference>
<dbReference type="SUPFAM" id="SSF56436">
    <property type="entry name" value="C-type lectin-like"/>
    <property type="match status" value="1"/>
</dbReference>
<dbReference type="InterPro" id="IPR042095">
    <property type="entry name" value="SUMF_sf"/>
</dbReference>